<sequence>MTWSIRIPVRSYELDALGHLNHAVYHQYAEVARVEGFAAAGCAWDGLIAAGTAPVLLTSTIHFRRELRAGDSVDVDLRIEFGPGKTFNADSTITLAEGAGGAEGAESTVSAEITCLLGVMDLGARRLLADPQAVLAEHGLDVDKL</sequence>
<comment type="caution">
    <text evidence="1">The sequence shown here is derived from an EMBL/GenBank/DDBJ whole genome shotgun (WGS) entry which is preliminary data.</text>
</comment>
<name>A0ABT1I9X2_9PSEU</name>
<dbReference type="RefSeq" id="WP_253886444.1">
    <property type="nucleotide sequence ID" value="NZ_BAAAVB010000012.1"/>
</dbReference>
<dbReference type="SUPFAM" id="SSF54637">
    <property type="entry name" value="Thioesterase/thiol ester dehydrase-isomerase"/>
    <property type="match status" value="1"/>
</dbReference>
<reference evidence="1 2" key="1">
    <citation type="submission" date="2022-06" db="EMBL/GenBank/DDBJ databases">
        <title>Genomic Encyclopedia of Archaeal and Bacterial Type Strains, Phase II (KMG-II): from individual species to whole genera.</title>
        <authorList>
            <person name="Goeker M."/>
        </authorList>
    </citation>
    <scope>NUCLEOTIDE SEQUENCE [LARGE SCALE GENOMIC DNA]</scope>
    <source>
        <strain evidence="1 2">DSM 44255</strain>
    </source>
</reference>
<dbReference type="CDD" id="cd00586">
    <property type="entry name" value="4HBT"/>
    <property type="match status" value="1"/>
</dbReference>
<dbReference type="InterPro" id="IPR050563">
    <property type="entry name" value="4-hydroxybenzoyl-CoA_TE"/>
</dbReference>
<protein>
    <submittedName>
        <fullName evidence="1">Acyl-CoA thioester hydrolase</fullName>
    </submittedName>
</protein>
<proteinExistence type="predicted"/>
<keyword evidence="1" id="KW-0378">Hydrolase</keyword>
<dbReference type="PANTHER" id="PTHR31793">
    <property type="entry name" value="4-HYDROXYBENZOYL-COA THIOESTERASE FAMILY MEMBER"/>
    <property type="match status" value="1"/>
</dbReference>
<dbReference type="Proteomes" id="UP001205185">
    <property type="component" value="Unassembled WGS sequence"/>
</dbReference>
<accession>A0ABT1I9X2</accession>
<dbReference type="PANTHER" id="PTHR31793:SF24">
    <property type="entry name" value="LONG-CHAIN ACYL-COA THIOESTERASE FADM"/>
    <property type="match status" value="1"/>
</dbReference>
<gene>
    <name evidence="1" type="ORF">LV75_001924</name>
</gene>
<dbReference type="EMBL" id="JAMTCO010000005">
    <property type="protein sequence ID" value="MCP2269435.1"/>
    <property type="molecule type" value="Genomic_DNA"/>
</dbReference>
<organism evidence="1 2">
    <name type="scientific">Actinokineospora diospyrosa</name>
    <dbReference type="NCBI Taxonomy" id="103728"/>
    <lineage>
        <taxon>Bacteria</taxon>
        <taxon>Bacillati</taxon>
        <taxon>Actinomycetota</taxon>
        <taxon>Actinomycetes</taxon>
        <taxon>Pseudonocardiales</taxon>
        <taxon>Pseudonocardiaceae</taxon>
        <taxon>Actinokineospora</taxon>
    </lineage>
</organism>
<dbReference type="GO" id="GO:0016787">
    <property type="term" value="F:hydrolase activity"/>
    <property type="evidence" value="ECO:0007669"/>
    <property type="project" value="UniProtKB-KW"/>
</dbReference>
<dbReference type="InterPro" id="IPR029069">
    <property type="entry name" value="HotDog_dom_sf"/>
</dbReference>
<evidence type="ECO:0000313" key="2">
    <source>
        <dbReference type="Proteomes" id="UP001205185"/>
    </source>
</evidence>
<dbReference type="Pfam" id="PF13279">
    <property type="entry name" value="4HBT_2"/>
    <property type="match status" value="1"/>
</dbReference>
<keyword evidence="2" id="KW-1185">Reference proteome</keyword>
<dbReference type="Gene3D" id="3.10.129.10">
    <property type="entry name" value="Hotdog Thioesterase"/>
    <property type="match status" value="1"/>
</dbReference>
<evidence type="ECO:0000313" key="1">
    <source>
        <dbReference type="EMBL" id="MCP2269435.1"/>
    </source>
</evidence>